<name>A0A183PFH1_9TREM</name>
<dbReference type="AlphaFoldDB" id="A0A183PFH1"/>
<keyword evidence="2" id="KW-1185">Reference proteome</keyword>
<protein>
    <submittedName>
        <fullName evidence="1">Uncharacterized protein</fullName>
    </submittedName>
</protein>
<gene>
    <name evidence="1" type="ORF">SMTD_LOCUS13107</name>
</gene>
<sequence>MDVNQLGAQGGILAFRFGPKWVIFSSLFGCAITEFCVPTAARIRAELLITLRVIQGLLQTQRCLSLTQNEHLNSNRVEYNQLVFNYFFISWYPSFITHEDTNIQGYFSSLIHRDGEIIIEMLGG</sequence>
<dbReference type="STRING" id="31246.A0A183PFH1"/>
<evidence type="ECO:0000313" key="2">
    <source>
        <dbReference type="Proteomes" id="UP000269396"/>
    </source>
</evidence>
<dbReference type="Proteomes" id="UP000269396">
    <property type="component" value="Unassembled WGS sequence"/>
</dbReference>
<evidence type="ECO:0000313" key="1">
    <source>
        <dbReference type="EMBL" id="VDP62742.1"/>
    </source>
</evidence>
<dbReference type="EMBL" id="UZAL01033159">
    <property type="protein sequence ID" value="VDP62742.1"/>
    <property type="molecule type" value="Genomic_DNA"/>
</dbReference>
<reference evidence="1 2" key="1">
    <citation type="submission" date="2018-11" db="EMBL/GenBank/DDBJ databases">
        <authorList>
            <consortium name="Pathogen Informatics"/>
        </authorList>
    </citation>
    <scope>NUCLEOTIDE SEQUENCE [LARGE SCALE GENOMIC DNA]</scope>
    <source>
        <strain>Denwood</strain>
        <strain evidence="2">Zambia</strain>
    </source>
</reference>
<proteinExistence type="predicted"/>
<dbReference type="Gene3D" id="1.20.120.540">
    <property type="entry name" value="Voltage-gated potassium channels"/>
    <property type="match status" value="1"/>
</dbReference>
<dbReference type="InterPro" id="IPR027378">
    <property type="entry name" value="Nucleotide_channel_N"/>
</dbReference>
<accession>A0A183PFH1</accession>
<organism evidence="1 2">
    <name type="scientific">Schistosoma mattheei</name>
    <dbReference type="NCBI Taxonomy" id="31246"/>
    <lineage>
        <taxon>Eukaryota</taxon>
        <taxon>Metazoa</taxon>
        <taxon>Spiralia</taxon>
        <taxon>Lophotrochozoa</taxon>
        <taxon>Platyhelminthes</taxon>
        <taxon>Trematoda</taxon>
        <taxon>Digenea</taxon>
        <taxon>Strigeidida</taxon>
        <taxon>Schistosomatoidea</taxon>
        <taxon>Schistosomatidae</taxon>
        <taxon>Schistosoma</taxon>
    </lineage>
</organism>